<sequence>MPAVTADTLALPRLPGLADTGTEWRSVHKVVQARQYFEGEGFLVHRPFPGMDLSLADPFLLRSRT</sequence>
<dbReference type="RefSeq" id="WP_308424725.1">
    <property type="nucleotide sequence ID" value="NZ_BMMK01000003.1"/>
</dbReference>
<reference evidence="1" key="1">
    <citation type="journal article" date="2014" name="Int. J. Syst. Evol. Microbiol.">
        <title>Complete genome sequence of Corynebacterium casei LMG S-19264T (=DSM 44701T), isolated from a smear-ripened cheese.</title>
        <authorList>
            <consortium name="US DOE Joint Genome Institute (JGI-PGF)"/>
            <person name="Walter F."/>
            <person name="Albersmeier A."/>
            <person name="Kalinowski J."/>
            <person name="Ruckert C."/>
        </authorList>
    </citation>
    <scope>NUCLEOTIDE SEQUENCE</scope>
    <source>
        <strain evidence="1">CGMCC 4.5737</strain>
    </source>
</reference>
<evidence type="ECO:0000313" key="2">
    <source>
        <dbReference type="Proteomes" id="UP000637578"/>
    </source>
</evidence>
<reference evidence="1" key="2">
    <citation type="submission" date="2020-09" db="EMBL/GenBank/DDBJ databases">
        <authorList>
            <person name="Sun Q."/>
            <person name="Zhou Y."/>
        </authorList>
    </citation>
    <scope>NUCLEOTIDE SEQUENCE</scope>
    <source>
        <strain evidence="1">CGMCC 4.5737</strain>
    </source>
</reference>
<protein>
    <submittedName>
        <fullName evidence="1">Uncharacterized protein</fullName>
    </submittedName>
</protein>
<keyword evidence="2" id="KW-1185">Reference proteome</keyword>
<dbReference type="AlphaFoldDB" id="A0A8J3FST5"/>
<comment type="caution">
    <text evidence="1">The sequence shown here is derived from an EMBL/GenBank/DDBJ whole genome shotgun (WGS) entry which is preliminary data.</text>
</comment>
<evidence type="ECO:0000313" key="1">
    <source>
        <dbReference type="EMBL" id="GGM42250.1"/>
    </source>
</evidence>
<name>A0A8J3FST5_9PSEU</name>
<proteinExistence type="predicted"/>
<gene>
    <name evidence="1" type="ORF">GCM10012275_11540</name>
</gene>
<dbReference type="EMBL" id="BMMK01000003">
    <property type="protein sequence ID" value="GGM42250.1"/>
    <property type="molecule type" value="Genomic_DNA"/>
</dbReference>
<organism evidence="1 2">
    <name type="scientific">Longimycelium tulufanense</name>
    <dbReference type="NCBI Taxonomy" id="907463"/>
    <lineage>
        <taxon>Bacteria</taxon>
        <taxon>Bacillati</taxon>
        <taxon>Actinomycetota</taxon>
        <taxon>Actinomycetes</taxon>
        <taxon>Pseudonocardiales</taxon>
        <taxon>Pseudonocardiaceae</taxon>
        <taxon>Longimycelium</taxon>
    </lineage>
</organism>
<accession>A0A8J3FST5</accession>
<dbReference type="Proteomes" id="UP000637578">
    <property type="component" value="Unassembled WGS sequence"/>
</dbReference>